<evidence type="ECO:0000256" key="1">
    <source>
        <dbReference type="SAM" id="Phobius"/>
    </source>
</evidence>
<dbReference type="Gene3D" id="3.30.565.10">
    <property type="entry name" value="Histidine kinase-like ATPase, C-terminal domain"/>
    <property type="match status" value="1"/>
</dbReference>
<reference evidence="4 5" key="1">
    <citation type="journal article" date="2017" name="Int. J. Syst. Evol. Microbiol.">
        <title>Bacillus mangrovi sp. nov., isolated from a sediment sample from a mangrove forest.</title>
        <authorList>
            <person name="Gupta V."/>
            <person name="Singh P.K."/>
            <person name="Korpole S."/>
            <person name="Tanuku N.R.S."/>
            <person name="Pinnaka A.K."/>
        </authorList>
    </citation>
    <scope>NUCLEOTIDE SEQUENCE [LARGE SCALE GENOMIC DNA]</scope>
    <source>
        <strain evidence="4 5">KCTC 33872</strain>
    </source>
</reference>
<keyword evidence="1" id="KW-0812">Transmembrane</keyword>
<keyword evidence="5" id="KW-1185">Reference proteome</keyword>
<sequence>MILEKVLYAGAGVLLLIYYFWLLWSEMPVLVLAAAAGLILYGGTIWIKAIPNVKPAIQILLATVQAAAAAGAWLAPLAVQSVFVLIAIAIEGTRYMAGLEMKKTEQERTRLLEVQDAVNETFRVVRSQRHDYLKHVTAVHFLVESGKEEEAREYMKGLLRSYEETNFSIKGEDGAAAGILHDAYERASRLGVKITYAFDLPVSSLPISPFDLVGLLGNILSNAVEACEEFLESGNSSASLTMKFEKKSGVYILVCENTCVKPPNDVLDVLFEKAGRSTKGQEGLGTKVIADIVRKNAGFLDFACKENRFSLKVKFPAVKKRA</sequence>
<gene>
    <name evidence="4" type="ORF">GKZ89_19065</name>
</gene>
<dbReference type="Gene3D" id="1.10.287.130">
    <property type="match status" value="1"/>
</dbReference>
<organism evidence="4 5">
    <name type="scientific">Metabacillus mangrovi</name>
    <dbReference type="NCBI Taxonomy" id="1491830"/>
    <lineage>
        <taxon>Bacteria</taxon>
        <taxon>Bacillati</taxon>
        <taxon>Bacillota</taxon>
        <taxon>Bacilli</taxon>
        <taxon>Bacillales</taxon>
        <taxon>Bacillaceae</taxon>
        <taxon>Metabacillus</taxon>
    </lineage>
</organism>
<dbReference type="OrthoDB" id="1634477at2"/>
<proteinExistence type="predicted"/>
<dbReference type="Proteomes" id="UP000434639">
    <property type="component" value="Unassembled WGS sequence"/>
</dbReference>
<dbReference type="SUPFAM" id="SSF55874">
    <property type="entry name" value="ATPase domain of HSP90 chaperone/DNA topoisomerase II/histidine kinase"/>
    <property type="match status" value="1"/>
</dbReference>
<name>A0A7X2V649_9BACI</name>
<dbReference type="InterPro" id="IPR036890">
    <property type="entry name" value="HATPase_C_sf"/>
</dbReference>
<keyword evidence="1" id="KW-0472">Membrane</keyword>
<evidence type="ECO:0000259" key="2">
    <source>
        <dbReference type="Pfam" id="PF14501"/>
    </source>
</evidence>
<dbReference type="PANTHER" id="PTHR40448:SF1">
    <property type="entry name" value="TWO-COMPONENT SENSOR HISTIDINE KINASE"/>
    <property type="match status" value="1"/>
</dbReference>
<feature type="transmembrane region" description="Helical" evidence="1">
    <location>
        <begin position="59"/>
        <end position="90"/>
    </location>
</feature>
<feature type="domain" description="Sensor histidine kinase NatK-like C-terminal" evidence="2">
    <location>
        <begin position="209"/>
        <end position="316"/>
    </location>
</feature>
<dbReference type="PANTHER" id="PTHR40448">
    <property type="entry name" value="TWO-COMPONENT SENSOR HISTIDINE KINASE"/>
    <property type="match status" value="1"/>
</dbReference>
<dbReference type="AlphaFoldDB" id="A0A7X2V649"/>
<dbReference type="InterPro" id="IPR032834">
    <property type="entry name" value="NatK-like_C"/>
</dbReference>
<keyword evidence="1" id="KW-1133">Transmembrane helix</keyword>
<dbReference type="EMBL" id="WMIB01000030">
    <property type="protein sequence ID" value="MTH55497.1"/>
    <property type="molecule type" value="Genomic_DNA"/>
</dbReference>
<evidence type="ECO:0000259" key="3">
    <source>
        <dbReference type="Pfam" id="PF14689"/>
    </source>
</evidence>
<feature type="domain" description="SpoOB alpha-helical" evidence="3">
    <location>
        <begin position="116"/>
        <end position="164"/>
    </location>
</feature>
<feature type="transmembrane region" description="Helical" evidence="1">
    <location>
        <begin position="30"/>
        <end position="47"/>
    </location>
</feature>
<accession>A0A7X2V649</accession>
<dbReference type="InterPro" id="IPR039506">
    <property type="entry name" value="SPOB_a"/>
</dbReference>
<comment type="caution">
    <text evidence="4">The sequence shown here is derived from an EMBL/GenBank/DDBJ whole genome shotgun (WGS) entry which is preliminary data.</text>
</comment>
<protein>
    <submittedName>
        <fullName evidence="4">GHKL domain-containing protein</fullName>
    </submittedName>
</protein>
<dbReference type="Pfam" id="PF14689">
    <property type="entry name" value="SPOB_a"/>
    <property type="match status" value="1"/>
</dbReference>
<evidence type="ECO:0000313" key="5">
    <source>
        <dbReference type="Proteomes" id="UP000434639"/>
    </source>
</evidence>
<evidence type="ECO:0000313" key="4">
    <source>
        <dbReference type="EMBL" id="MTH55497.1"/>
    </source>
</evidence>
<dbReference type="Pfam" id="PF14501">
    <property type="entry name" value="HATPase_c_5"/>
    <property type="match status" value="1"/>
</dbReference>
<dbReference type="GO" id="GO:0042802">
    <property type="term" value="F:identical protein binding"/>
    <property type="evidence" value="ECO:0007669"/>
    <property type="project" value="TreeGrafter"/>
</dbReference>
<feature type="transmembrane region" description="Helical" evidence="1">
    <location>
        <begin position="7"/>
        <end position="24"/>
    </location>
</feature>